<reference evidence="2" key="2">
    <citation type="submission" date="2021-09" db="EMBL/GenBank/DDBJ databases">
        <authorList>
            <person name="Jia N."/>
            <person name="Wang J."/>
            <person name="Shi W."/>
            <person name="Du L."/>
            <person name="Sun Y."/>
            <person name="Zhan W."/>
            <person name="Jiang J."/>
            <person name="Wang Q."/>
            <person name="Zhang B."/>
            <person name="Ji P."/>
            <person name="Sakyi L.B."/>
            <person name="Cui X."/>
            <person name="Yuan T."/>
            <person name="Jiang B."/>
            <person name="Yang W."/>
            <person name="Lam T.T.-Y."/>
            <person name="Chang Q."/>
            <person name="Ding S."/>
            <person name="Wang X."/>
            <person name="Zhu J."/>
            <person name="Ruan X."/>
            <person name="Zhao L."/>
            <person name="Wei J."/>
            <person name="Que T."/>
            <person name="Du C."/>
            <person name="Cheng J."/>
            <person name="Dai P."/>
            <person name="Han X."/>
            <person name="Huang E."/>
            <person name="Gao Y."/>
            <person name="Liu J."/>
            <person name="Shao H."/>
            <person name="Ye R."/>
            <person name="Li L."/>
            <person name="Wei W."/>
            <person name="Wang X."/>
            <person name="Wang C."/>
            <person name="Huo Q."/>
            <person name="Li W."/>
            <person name="Guo W."/>
            <person name="Chen H."/>
            <person name="Chen S."/>
            <person name="Zhou L."/>
            <person name="Zhou L."/>
            <person name="Ni X."/>
            <person name="Tian J."/>
            <person name="Zhou Y."/>
            <person name="Sheng Y."/>
            <person name="Liu T."/>
            <person name="Pan Y."/>
            <person name="Xia L."/>
            <person name="Li J."/>
            <person name="Zhao F."/>
            <person name="Cao W."/>
        </authorList>
    </citation>
    <scope>NUCLEOTIDE SEQUENCE</scope>
    <source>
        <strain evidence="2">Rmic-2018</strain>
        <tissue evidence="2">Larvae</tissue>
    </source>
</reference>
<evidence type="ECO:0000313" key="3">
    <source>
        <dbReference type="Proteomes" id="UP000821866"/>
    </source>
</evidence>
<keyword evidence="3" id="KW-1185">Reference proteome</keyword>
<name>A0A9J6EPZ8_RHIMP</name>
<accession>A0A9J6EPZ8</accession>
<sequence>MSFAAKGERGDAALAIGKAELKAFYVDVIVPLESVIEKDAKMVACDKDHNENETGVTPRGANKERRSALPRRFHPRDASIVFSVMSEIPKKLVPRGTLRGTPSAVAVVCCPAAAAGFGDYWDAPGQFSGC</sequence>
<organism evidence="2 3">
    <name type="scientific">Rhipicephalus microplus</name>
    <name type="common">Cattle tick</name>
    <name type="synonym">Boophilus microplus</name>
    <dbReference type="NCBI Taxonomy" id="6941"/>
    <lineage>
        <taxon>Eukaryota</taxon>
        <taxon>Metazoa</taxon>
        <taxon>Ecdysozoa</taxon>
        <taxon>Arthropoda</taxon>
        <taxon>Chelicerata</taxon>
        <taxon>Arachnida</taxon>
        <taxon>Acari</taxon>
        <taxon>Parasitiformes</taxon>
        <taxon>Ixodida</taxon>
        <taxon>Ixodoidea</taxon>
        <taxon>Ixodidae</taxon>
        <taxon>Rhipicephalinae</taxon>
        <taxon>Rhipicephalus</taxon>
        <taxon>Boophilus</taxon>
    </lineage>
</organism>
<dbReference type="EMBL" id="JABSTU010000002">
    <property type="protein sequence ID" value="KAH8036595.1"/>
    <property type="molecule type" value="Genomic_DNA"/>
</dbReference>
<comment type="caution">
    <text evidence="2">The sequence shown here is derived from an EMBL/GenBank/DDBJ whole genome shotgun (WGS) entry which is preliminary data.</text>
</comment>
<gene>
    <name evidence="2" type="ORF">HPB51_002133</name>
</gene>
<reference evidence="2" key="1">
    <citation type="journal article" date="2020" name="Cell">
        <title>Large-Scale Comparative Analyses of Tick Genomes Elucidate Their Genetic Diversity and Vector Capacities.</title>
        <authorList>
            <consortium name="Tick Genome and Microbiome Consortium (TIGMIC)"/>
            <person name="Jia N."/>
            <person name="Wang J."/>
            <person name="Shi W."/>
            <person name="Du L."/>
            <person name="Sun Y."/>
            <person name="Zhan W."/>
            <person name="Jiang J.F."/>
            <person name="Wang Q."/>
            <person name="Zhang B."/>
            <person name="Ji P."/>
            <person name="Bell-Sakyi L."/>
            <person name="Cui X.M."/>
            <person name="Yuan T.T."/>
            <person name="Jiang B.G."/>
            <person name="Yang W.F."/>
            <person name="Lam T.T."/>
            <person name="Chang Q.C."/>
            <person name="Ding S.J."/>
            <person name="Wang X.J."/>
            <person name="Zhu J.G."/>
            <person name="Ruan X.D."/>
            <person name="Zhao L."/>
            <person name="Wei J.T."/>
            <person name="Ye R.Z."/>
            <person name="Que T.C."/>
            <person name="Du C.H."/>
            <person name="Zhou Y.H."/>
            <person name="Cheng J.X."/>
            <person name="Dai P.F."/>
            <person name="Guo W.B."/>
            <person name="Han X.H."/>
            <person name="Huang E.J."/>
            <person name="Li L.F."/>
            <person name="Wei W."/>
            <person name="Gao Y.C."/>
            <person name="Liu J.Z."/>
            <person name="Shao H.Z."/>
            <person name="Wang X."/>
            <person name="Wang C.C."/>
            <person name="Yang T.C."/>
            <person name="Huo Q.B."/>
            <person name="Li W."/>
            <person name="Chen H.Y."/>
            <person name="Chen S.E."/>
            <person name="Zhou L.G."/>
            <person name="Ni X.B."/>
            <person name="Tian J.H."/>
            <person name="Sheng Y."/>
            <person name="Liu T."/>
            <person name="Pan Y.S."/>
            <person name="Xia L.Y."/>
            <person name="Li J."/>
            <person name="Zhao F."/>
            <person name="Cao W.C."/>
        </authorList>
    </citation>
    <scope>NUCLEOTIDE SEQUENCE</scope>
    <source>
        <strain evidence="2">Rmic-2018</strain>
    </source>
</reference>
<dbReference type="Proteomes" id="UP000821866">
    <property type="component" value="Chromosome 10"/>
</dbReference>
<dbReference type="AlphaFoldDB" id="A0A9J6EPZ8"/>
<protein>
    <submittedName>
        <fullName evidence="2">Uncharacterized protein</fullName>
    </submittedName>
</protein>
<evidence type="ECO:0000313" key="2">
    <source>
        <dbReference type="EMBL" id="KAH8036595.1"/>
    </source>
</evidence>
<evidence type="ECO:0000256" key="1">
    <source>
        <dbReference type="SAM" id="MobiDB-lite"/>
    </source>
</evidence>
<feature type="region of interest" description="Disordered" evidence="1">
    <location>
        <begin position="47"/>
        <end position="68"/>
    </location>
</feature>
<proteinExistence type="predicted"/>